<proteinExistence type="predicted"/>
<keyword evidence="3" id="KW-0963">Cytoplasm</keyword>
<organism evidence="6 7">
    <name type="scientific">Cinnamomum micranthum f. kanehirae</name>
    <dbReference type="NCBI Taxonomy" id="337451"/>
    <lineage>
        <taxon>Eukaryota</taxon>
        <taxon>Viridiplantae</taxon>
        <taxon>Streptophyta</taxon>
        <taxon>Embryophyta</taxon>
        <taxon>Tracheophyta</taxon>
        <taxon>Spermatophyta</taxon>
        <taxon>Magnoliopsida</taxon>
        <taxon>Magnoliidae</taxon>
        <taxon>Laurales</taxon>
        <taxon>Lauraceae</taxon>
        <taxon>Cinnamomum</taxon>
    </lineage>
</organism>
<dbReference type="GO" id="GO:0005737">
    <property type="term" value="C:cytoplasm"/>
    <property type="evidence" value="ECO:0007669"/>
    <property type="project" value="UniProtKB-SubCell"/>
</dbReference>
<name>A0A443N089_9MAGN</name>
<dbReference type="Gene3D" id="2.130.10.10">
    <property type="entry name" value="YVTN repeat-like/Quinoprotein amine dehydrogenase"/>
    <property type="match status" value="1"/>
</dbReference>
<dbReference type="EMBL" id="QPKB01000001">
    <property type="protein sequence ID" value="RWR71921.1"/>
    <property type="molecule type" value="Genomic_DNA"/>
</dbReference>
<dbReference type="InterPro" id="IPR036322">
    <property type="entry name" value="WD40_repeat_dom_sf"/>
</dbReference>
<evidence type="ECO:0000259" key="5">
    <source>
        <dbReference type="PROSITE" id="PS50219"/>
    </source>
</evidence>
<dbReference type="PROSITE" id="PS50219">
    <property type="entry name" value="CNH"/>
    <property type="match status" value="1"/>
</dbReference>
<keyword evidence="7" id="KW-1185">Reference proteome</keyword>
<evidence type="ECO:0000256" key="2">
    <source>
        <dbReference type="ARBA" id="ARBA00022448"/>
    </source>
</evidence>
<dbReference type="GO" id="GO:0034058">
    <property type="term" value="P:endosomal vesicle fusion"/>
    <property type="evidence" value="ECO:0007669"/>
    <property type="project" value="TreeGrafter"/>
</dbReference>
<dbReference type="Proteomes" id="UP000283530">
    <property type="component" value="Unassembled WGS sequence"/>
</dbReference>
<dbReference type="InterPro" id="IPR032914">
    <property type="entry name" value="Vam6/VPS39/TRAP1"/>
</dbReference>
<feature type="domain" description="CNH" evidence="5">
    <location>
        <begin position="16"/>
        <end position="287"/>
    </location>
</feature>
<dbReference type="GO" id="GO:0016020">
    <property type="term" value="C:membrane"/>
    <property type="evidence" value="ECO:0007669"/>
    <property type="project" value="TreeGrafter"/>
</dbReference>
<dbReference type="GO" id="GO:0015031">
    <property type="term" value="P:protein transport"/>
    <property type="evidence" value="ECO:0007669"/>
    <property type="project" value="UniProtKB-KW"/>
</dbReference>
<dbReference type="AlphaFoldDB" id="A0A443N089"/>
<dbReference type="GO" id="GO:0006914">
    <property type="term" value="P:autophagy"/>
    <property type="evidence" value="ECO:0007669"/>
    <property type="project" value="TreeGrafter"/>
</dbReference>
<evidence type="ECO:0000256" key="4">
    <source>
        <dbReference type="ARBA" id="ARBA00022927"/>
    </source>
</evidence>
<keyword evidence="4" id="KW-0653">Protein transport</keyword>
<keyword evidence="2" id="KW-0813">Transport</keyword>
<dbReference type="InterPro" id="IPR001180">
    <property type="entry name" value="CNH_dom"/>
</dbReference>
<dbReference type="InterPro" id="IPR015943">
    <property type="entry name" value="WD40/YVTN_repeat-like_dom_sf"/>
</dbReference>
<protein>
    <submittedName>
        <fullName evidence="6">Vam6/Vps39-like protein</fullName>
    </submittedName>
</protein>
<accession>A0A443N089</accession>
<dbReference type="STRING" id="337451.A0A443N089"/>
<evidence type="ECO:0000256" key="3">
    <source>
        <dbReference type="ARBA" id="ARBA00022490"/>
    </source>
</evidence>
<comment type="caution">
    <text evidence="6">The sequence shown here is derived from an EMBL/GenBank/DDBJ whole genome shotgun (WGS) entry which is preliminary data.</text>
</comment>
<sequence>MVHSAYNAIELVKNHPTKIESIASNGSKLLLACVDGSLRIYAPQSAPSSPSDPSSNGSIRRQPYVLEKNLGSFSRKPIVAMEISKSRNVLLSLSETITFHRLPNLELVAVVSKSKGANAYAWDDRRGVLCFGRQKRVGIFRLEGGREFVEVKEFSIPDMVKSIAWCGENICLGIRKEYMILNSTGGVLSEVFPSGRVAPPLVVPLPSGELLLGKDNIGVVVDQNGKLNNDGRICWSEAPASVVIHIPYAIARLPRYVEIRSLRAPYPLVQTVALRDVRLLFQSNNCVIAALENSVYGLLAIPLGAQCSAGGVGSAGGTASLPFSTGSRWPWVPYPFDL</sequence>
<evidence type="ECO:0000313" key="7">
    <source>
        <dbReference type="Proteomes" id="UP000283530"/>
    </source>
</evidence>
<reference evidence="6 7" key="1">
    <citation type="journal article" date="2019" name="Nat. Plants">
        <title>Stout camphor tree genome fills gaps in understanding of flowering plant genome evolution.</title>
        <authorList>
            <person name="Chaw S.M."/>
            <person name="Liu Y.C."/>
            <person name="Wu Y.W."/>
            <person name="Wang H.Y."/>
            <person name="Lin C.I."/>
            <person name="Wu C.S."/>
            <person name="Ke H.M."/>
            <person name="Chang L.Y."/>
            <person name="Hsu C.Y."/>
            <person name="Yang H.T."/>
            <person name="Sudianto E."/>
            <person name="Hsu M.H."/>
            <person name="Wu K.P."/>
            <person name="Wang L.N."/>
            <person name="Leebens-Mack J.H."/>
            <person name="Tsai I.J."/>
        </authorList>
    </citation>
    <scope>NUCLEOTIDE SEQUENCE [LARGE SCALE GENOMIC DNA]</scope>
    <source>
        <strain evidence="7">cv. Chaw 1501</strain>
        <tissue evidence="6">Young leaves</tissue>
    </source>
</reference>
<evidence type="ECO:0000313" key="6">
    <source>
        <dbReference type="EMBL" id="RWR71921.1"/>
    </source>
</evidence>
<dbReference type="Pfam" id="PF00780">
    <property type="entry name" value="CNH"/>
    <property type="match status" value="1"/>
</dbReference>
<dbReference type="OrthoDB" id="5325112at2759"/>
<comment type="subcellular location">
    <subcellularLocation>
        <location evidence="1">Cytoplasm</location>
    </subcellularLocation>
</comment>
<dbReference type="PANTHER" id="PTHR12894">
    <property type="entry name" value="CNH DOMAIN CONTAINING"/>
    <property type="match status" value="1"/>
</dbReference>
<dbReference type="PANTHER" id="PTHR12894:SF27">
    <property type="entry name" value="TRANSFORMING GROWTH FACTOR-BETA RECEPTOR-ASSOCIATED PROTEIN 1"/>
    <property type="match status" value="1"/>
</dbReference>
<dbReference type="SUPFAM" id="SSF50978">
    <property type="entry name" value="WD40 repeat-like"/>
    <property type="match status" value="1"/>
</dbReference>
<gene>
    <name evidence="6" type="ORF">CKAN_00010600</name>
</gene>
<evidence type="ECO:0000256" key="1">
    <source>
        <dbReference type="ARBA" id="ARBA00004496"/>
    </source>
</evidence>